<dbReference type="EMBL" id="JAAIUW010000006">
    <property type="protein sequence ID" value="KAF7829331.1"/>
    <property type="molecule type" value="Genomic_DNA"/>
</dbReference>
<gene>
    <name evidence="1" type="ORF">G2W53_020495</name>
</gene>
<keyword evidence="2" id="KW-1185">Reference proteome</keyword>
<protein>
    <submittedName>
        <fullName evidence="1">Uncharacterized protein</fullName>
    </submittedName>
</protein>
<proteinExistence type="predicted"/>
<sequence>MGAIYIIMSLYYDDVASSYNLSTWIEWEGVWILLVMGTNSNDEE</sequence>
<name>A0A834TZT7_9FABA</name>
<accession>A0A834TZT7</accession>
<evidence type="ECO:0000313" key="2">
    <source>
        <dbReference type="Proteomes" id="UP000634136"/>
    </source>
</evidence>
<dbReference type="Proteomes" id="UP000634136">
    <property type="component" value="Unassembled WGS sequence"/>
</dbReference>
<organism evidence="1 2">
    <name type="scientific">Senna tora</name>
    <dbReference type="NCBI Taxonomy" id="362788"/>
    <lineage>
        <taxon>Eukaryota</taxon>
        <taxon>Viridiplantae</taxon>
        <taxon>Streptophyta</taxon>
        <taxon>Embryophyta</taxon>
        <taxon>Tracheophyta</taxon>
        <taxon>Spermatophyta</taxon>
        <taxon>Magnoliopsida</taxon>
        <taxon>eudicotyledons</taxon>
        <taxon>Gunneridae</taxon>
        <taxon>Pentapetalae</taxon>
        <taxon>rosids</taxon>
        <taxon>fabids</taxon>
        <taxon>Fabales</taxon>
        <taxon>Fabaceae</taxon>
        <taxon>Caesalpinioideae</taxon>
        <taxon>Cassia clade</taxon>
        <taxon>Senna</taxon>
    </lineage>
</organism>
<comment type="caution">
    <text evidence="1">The sequence shown here is derived from an EMBL/GenBank/DDBJ whole genome shotgun (WGS) entry which is preliminary data.</text>
</comment>
<dbReference type="AlphaFoldDB" id="A0A834TZT7"/>
<evidence type="ECO:0000313" key="1">
    <source>
        <dbReference type="EMBL" id="KAF7829331.1"/>
    </source>
</evidence>
<reference evidence="1" key="1">
    <citation type="submission" date="2020-09" db="EMBL/GenBank/DDBJ databases">
        <title>Genome-Enabled Discovery of Anthraquinone Biosynthesis in Senna tora.</title>
        <authorList>
            <person name="Kang S.-H."/>
            <person name="Pandey R.P."/>
            <person name="Lee C.-M."/>
            <person name="Sim J.-S."/>
            <person name="Jeong J.-T."/>
            <person name="Choi B.-S."/>
            <person name="Jung M."/>
            <person name="Ginzburg D."/>
            <person name="Zhao K."/>
            <person name="Won S.Y."/>
            <person name="Oh T.-J."/>
            <person name="Yu Y."/>
            <person name="Kim N.-H."/>
            <person name="Lee O.R."/>
            <person name="Lee T.-H."/>
            <person name="Bashyal P."/>
            <person name="Kim T.-S."/>
            <person name="Lee W.-H."/>
            <person name="Kawkins C."/>
            <person name="Kim C.-K."/>
            <person name="Kim J.S."/>
            <person name="Ahn B.O."/>
            <person name="Rhee S.Y."/>
            <person name="Sohng J.K."/>
        </authorList>
    </citation>
    <scope>NUCLEOTIDE SEQUENCE</scope>
    <source>
        <tissue evidence="1">Leaf</tissue>
    </source>
</reference>